<evidence type="ECO:0008006" key="4">
    <source>
        <dbReference type="Google" id="ProtNLM"/>
    </source>
</evidence>
<dbReference type="RefSeq" id="WP_143118638.1">
    <property type="nucleotide sequence ID" value="NZ_FOVH01000011.1"/>
</dbReference>
<dbReference type="EMBL" id="FOVH01000011">
    <property type="protein sequence ID" value="SFP06583.1"/>
    <property type="molecule type" value="Genomic_DNA"/>
</dbReference>
<reference evidence="2 3" key="1">
    <citation type="submission" date="2016-10" db="EMBL/GenBank/DDBJ databases">
        <authorList>
            <person name="de Groot N.N."/>
        </authorList>
    </citation>
    <scope>NUCLEOTIDE SEQUENCE [LARGE SCALE GENOMIC DNA]</scope>
    <source>
        <strain evidence="2 3">DSM 43067</strain>
    </source>
</reference>
<dbReference type="Proteomes" id="UP000183413">
    <property type="component" value="Unassembled WGS sequence"/>
</dbReference>
<sequence length="139" mass="14827">MTIDAPGRPQSGSHQHDDPMRESVSSAARPYSVAVALTGNDTSAFLRVVATLHRRGVPVTEAALTRPTSDRRTFAATFVATERQAQVAAASLRRLVDVVDVDVYEPTETPDDPGSHGSCCVLHAHPITSHGLPPHIDAQ</sequence>
<proteinExistence type="predicted"/>
<accession>A0A1I5MAS2</accession>
<gene>
    <name evidence="2" type="ORF">SAMN04489713_111224</name>
</gene>
<organism evidence="2 3">
    <name type="scientific">Actinomadura madurae</name>
    <dbReference type="NCBI Taxonomy" id="1993"/>
    <lineage>
        <taxon>Bacteria</taxon>
        <taxon>Bacillati</taxon>
        <taxon>Actinomycetota</taxon>
        <taxon>Actinomycetes</taxon>
        <taxon>Streptosporangiales</taxon>
        <taxon>Thermomonosporaceae</taxon>
        <taxon>Actinomadura</taxon>
    </lineage>
</organism>
<evidence type="ECO:0000313" key="2">
    <source>
        <dbReference type="EMBL" id="SFP06583.1"/>
    </source>
</evidence>
<feature type="region of interest" description="Disordered" evidence="1">
    <location>
        <begin position="1"/>
        <end position="27"/>
    </location>
</feature>
<evidence type="ECO:0000313" key="3">
    <source>
        <dbReference type="Proteomes" id="UP000183413"/>
    </source>
</evidence>
<name>A0A1I5MAS2_9ACTN</name>
<protein>
    <recommendedName>
        <fullName evidence="4">ACT domain-containing protein</fullName>
    </recommendedName>
</protein>
<dbReference type="InParanoid" id="A0A1I5MAS2"/>
<evidence type="ECO:0000256" key="1">
    <source>
        <dbReference type="SAM" id="MobiDB-lite"/>
    </source>
</evidence>
<keyword evidence="3" id="KW-1185">Reference proteome</keyword>
<dbReference type="AlphaFoldDB" id="A0A1I5MAS2"/>